<protein>
    <submittedName>
        <fullName evidence="8">ABC transporter ATP-binding protein</fullName>
    </submittedName>
</protein>
<organism evidence="8 9">
    <name type="scientific">Actinomyces israelii</name>
    <dbReference type="NCBI Taxonomy" id="1659"/>
    <lineage>
        <taxon>Bacteria</taxon>
        <taxon>Bacillati</taxon>
        <taxon>Actinomycetota</taxon>
        <taxon>Actinomycetes</taxon>
        <taxon>Actinomycetales</taxon>
        <taxon>Actinomycetaceae</taxon>
        <taxon>Actinomyces</taxon>
    </lineage>
</organism>
<dbReference type="PANTHER" id="PTHR42711">
    <property type="entry name" value="ABC TRANSPORTER ATP-BINDING PROTEIN"/>
    <property type="match status" value="1"/>
</dbReference>
<evidence type="ECO:0000256" key="2">
    <source>
        <dbReference type="ARBA" id="ARBA00005417"/>
    </source>
</evidence>
<comment type="similarity">
    <text evidence="2">Belongs to the ABC transporter superfamily.</text>
</comment>
<gene>
    <name evidence="8" type="ORF">OHJ16_16120</name>
</gene>
<dbReference type="RefSeq" id="WP_268918738.1">
    <property type="nucleotide sequence ID" value="NZ_JAPTMY010000065.1"/>
</dbReference>
<comment type="subcellular location">
    <subcellularLocation>
        <location evidence="1">Cell membrane</location>
        <topology evidence="1">Peripheral membrane protein</topology>
    </subcellularLocation>
</comment>
<dbReference type="SMART" id="SM00382">
    <property type="entry name" value="AAA"/>
    <property type="match status" value="1"/>
</dbReference>
<keyword evidence="9" id="KW-1185">Reference proteome</keyword>
<accession>A0ABT4ICT4</accession>
<dbReference type="SUPFAM" id="SSF52540">
    <property type="entry name" value="P-loop containing nucleoside triphosphate hydrolases"/>
    <property type="match status" value="1"/>
</dbReference>
<dbReference type="Proteomes" id="UP001072034">
    <property type="component" value="Unassembled WGS sequence"/>
</dbReference>
<evidence type="ECO:0000256" key="4">
    <source>
        <dbReference type="ARBA" id="ARBA00022741"/>
    </source>
</evidence>
<reference evidence="8" key="1">
    <citation type="submission" date="2022-10" db="EMBL/GenBank/DDBJ databases">
        <title>Genome sequence of Actinomyces israelii ATCC 10048.</title>
        <authorList>
            <person name="Watt R.M."/>
            <person name="Tong W.M."/>
        </authorList>
    </citation>
    <scope>NUCLEOTIDE SEQUENCE</scope>
    <source>
        <strain evidence="8">ATCC 10048</strain>
    </source>
</reference>
<dbReference type="PROSITE" id="PS50893">
    <property type="entry name" value="ABC_TRANSPORTER_2"/>
    <property type="match status" value="1"/>
</dbReference>
<evidence type="ECO:0000256" key="6">
    <source>
        <dbReference type="ARBA" id="ARBA00023251"/>
    </source>
</evidence>
<evidence type="ECO:0000256" key="1">
    <source>
        <dbReference type="ARBA" id="ARBA00004202"/>
    </source>
</evidence>
<keyword evidence="3" id="KW-0813">Transport</keyword>
<evidence type="ECO:0000256" key="5">
    <source>
        <dbReference type="ARBA" id="ARBA00022840"/>
    </source>
</evidence>
<dbReference type="InterPro" id="IPR003593">
    <property type="entry name" value="AAA+_ATPase"/>
</dbReference>
<keyword evidence="4" id="KW-0547">Nucleotide-binding</keyword>
<sequence length="319" mass="34396">MSSMAVAADDLVIRADAVSRTISGRRVIVDLSMHVERGAVFGLLGPNGAGKTTTVRLLTGLLAPDSGTIEVLGEGMTPERAAALRRRIGVQTDYRLYKELTLRENLRFWGGLYGLDPAGIERRIHELARLFALSERLDSRVGEFSKGMTLKAVIARTLLPSPDVVFLDEPTAGLDPEAAESLLSYLRAIADGGTTLFVCTHQLHGFEGLCDRIGILAGGRLVVEGAVGDLIADRWPRECLDLRTDEPERAQKALAAVGIPSTPEEGGVRARIGGAGRAHEAVRAVVEAGIRLDAAIPRRHTLKELYFATIDRSIEEKSS</sequence>
<keyword evidence="5 8" id="KW-0067">ATP-binding</keyword>
<feature type="domain" description="ABC transporter" evidence="7">
    <location>
        <begin position="13"/>
        <end position="243"/>
    </location>
</feature>
<dbReference type="EMBL" id="JAPTMY010000065">
    <property type="protein sequence ID" value="MCZ0859558.1"/>
    <property type="molecule type" value="Genomic_DNA"/>
</dbReference>
<dbReference type="GO" id="GO:0005524">
    <property type="term" value="F:ATP binding"/>
    <property type="evidence" value="ECO:0007669"/>
    <property type="project" value="UniProtKB-KW"/>
</dbReference>
<comment type="caution">
    <text evidence="8">The sequence shown here is derived from an EMBL/GenBank/DDBJ whole genome shotgun (WGS) entry which is preliminary data.</text>
</comment>
<dbReference type="InterPro" id="IPR050763">
    <property type="entry name" value="ABC_transporter_ATP-binding"/>
</dbReference>
<dbReference type="InterPro" id="IPR003439">
    <property type="entry name" value="ABC_transporter-like_ATP-bd"/>
</dbReference>
<evidence type="ECO:0000259" key="7">
    <source>
        <dbReference type="PROSITE" id="PS50893"/>
    </source>
</evidence>
<evidence type="ECO:0000256" key="3">
    <source>
        <dbReference type="ARBA" id="ARBA00022448"/>
    </source>
</evidence>
<dbReference type="PANTHER" id="PTHR42711:SF5">
    <property type="entry name" value="ABC TRANSPORTER ATP-BINDING PROTEIN NATA"/>
    <property type="match status" value="1"/>
</dbReference>
<dbReference type="InterPro" id="IPR027417">
    <property type="entry name" value="P-loop_NTPase"/>
</dbReference>
<evidence type="ECO:0000313" key="8">
    <source>
        <dbReference type="EMBL" id="MCZ0859558.1"/>
    </source>
</evidence>
<keyword evidence="6" id="KW-0046">Antibiotic resistance</keyword>
<name>A0ABT4ICT4_9ACTO</name>
<evidence type="ECO:0000313" key="9">
    <source>
        <dbReference type="Proteomes" id="UP001072034"/>
    </source>
</evidence>
<dbReference type="Pfam" id="PF00005">
    <property type="entry name" value="ABC_tran"/>
    <property type="match status" value="1"/>
</dbReference>
<proteinExistence type="inferred from homology"/>
<dbReference type="Gene3D" id="3.40.50.300">
    <property type="entry name" value="P-loop containing nucleotide triphosphate hydrolases"/>
    <property type="match status" value="1"/>
</dbReference>